<sequence>MGKTQRLVGIMLVAAAIGLAVYAWTISKQMMPEAAKTYAVVVAASRIDAGARLTAENLRVMNFPERPAGSFDDVTRLVGTVTPVDIAAGEALLSERIMPPTPVAAIHELQPGERAVAIKVDEVVAVGNRIHPGDRVDVFATFRRNNEEIADSHARLLLPGLRVVAFGSQEAAEAGKKGASKIETARTAVLAIPVGDVEKLALAAEAGRLLLALHPRQKPGAPADQVAGEAPVMTTFRLKDLGTTTPAARPGAQAGSQAPGAKPAGSTVRVMHGLNETTVHFQGARQ</sequence>
<feature type="compositionally biased region" description="Low complexity" evidence="1">
    <location>
        <begin position="246"/>
        <end position="266"/>
    </location>
</feature>
<dbReference type="NCBIfam" id="TIGR03177">
    <property type="entry name" value="pilus_cpaB"/>
    <property type="match status" value="1"/>
</dbReference>
<protein>
    <submittedName>
        <fullName evidence="3">Flp pilus assembly protein CpaB</fullName>
    </submittedName>
</protein>
<dbReference type="InterPro" id="IPR031571">
    <property type="entry name" value="RcpC_dom"/>
</dbReference>
<dbReference type="CDD" id="cd11614">
    <property type="entry name" value="SAF_CpaB_FlgA_like"/>
    <property type="match status" value="1"/>
</dbReference>
<reference evidence="3 4" key="1">
    <citation type="submission" date="2024-04" db="EMBL/GenBank/DDBJ databases">
        <title>Dissimilatory iodate-reducing microorganisms contribute to the enrichment of iodine in groundwater.</title>
        <authorList>
            <person name="Jiang Z."/>
        </authorList>
    </citation>
    <scope>NUCLEOTIDE SEQUENCE [LARGE SCALE GENOMIC DNA]</scope>
    <source>
        <strain evidence="3 4">NCP973</strain>
    </source>
</reference>
<proteinExistence type="predicted"/>
<dbReference type="RefSeq" id="WP_157272485.1">
    <property type="nucleotide sequence ID" value="NZ_CP151406.1"/>
</dbReference>
<dbReference type="InterPro" id="IPR017592">
    <property type="entry name" value="Pilus_assmbl_Flp-typ_CpaB"/>
</dbReference>
<feature type="domain" description="SAF" evidence="2">
    <location>
        <begin position="38"/>
        <end position="98"/>
    </location>
</feature>
<organism evidence="3 4">
    <name type="scientific">Azonexus hydrophilus</name>
    <dbReference type="NCBI Taxonomy" id="418702"/>
    <lineage>
        <taxon>Bacteria</taxon>
        <taxon>Pseudomonadati</taxon>
        <taxon>Pseudomonadota</taxon>
        <taxon>Betaproteobacteria</taxon>
        <taxon>Rhodocyclales</taxon>
        <taxon>Azonexaceae</taxon>
        <taxon>Azonexus</taxon>
    </lineage>
</organism>
<name>A0ABZ2XFC7_9RHOO</name>
<feature type="region of interest" description="Disordered" evidence="1">
    <location>
        <begin position="242"/>
        <end position="266"/>
    </location>
</feature>
<dbReference type="Gene3D" id="3.90.1210.10">
    <property type="entry name" value="Antifreeze-like/N-acetylneuraminic acid synthase C-terminal domain"/>
    <property type="match status" value="1"/>
</dbReference>
<dbReference type="Pfam" id="PF16976">
    <property type="entry name" value="RcpC"/>
    <property type="match status" value="1"/>
</dbReference>
<dbReference type="Proteomes" id="UP001479520">
    <property type="component" value="Chromosome"/>
</dbReference>
<dbReference type="SUPFAM" id="SSF51269">
    <property type="entry name" value="AFP III-like domain"/>
    <property type="match status" value="1"/>
</dbReference>
<dbReference type="Pfam" id="PF08666">
    <property type="entry name" value="SAF"/>
    <property type="match status" value="1"/>
</dbReference>
<dbReference type="EMBL" id="CP151406">
    <property type="protein sequence ID" value="WZJ20529.1"/>
    <property type="molecule type" value="Genomic_DNA"/>
</dbReference>
<evidence type="ECO:0000313" key="3">
    <source>
        <dbReference type="EMBL" id="WZJ20529.1"/>
    </source>
</evidence>
<dbReference type="InterPro" id="IPR036732">
    <property type="entry name" value="AFP_Neu5c_C_sf"/>
</dbReference>
<evidence type="ECO:0000313" key="4">
    <source>
        <dbReference type="Proteomes" id="UP001479520"/>
    </source>
</evidence>
<keyword evidence="4" id="KW-1185">Reference proteome</keyword>
<gene>
    <name evidence="3" type="primary">cpaB</name>
    <name evidence="3" type="ORF">AADV58_11245</name>
</gene>
<accession>A0ABZ2XFC7</accession>
<dbReference type="SMART" id="SM00858">
    <property type="entry name" value="SAF"/>
    <property type="match status" value="1"/>
</dbReference>
<evidence type="ECO:0000259" key="2">
    <source>
        <dbReference type="SMART" id="SM00858"/>
    </source>
</evidence>
<dbReference type="InterPro" id="IPR013974">
    <property type="entry name" value="SAF"/>
</dbReference>
<evidence type="ECO:0000256" key="1">
    <source>
        <dbReference type="SAM" id="MobiDB-lite"/>
    </source>
</evidence>